<dbReference type="EMBL" id="JBBNAE010000002">
    <property type="protein sequence ID" value="KAK9144056.1"/>
    <property type="molecule type" value="Genomic_DNA"/>
</dbReference>
<evidence type="ECO:0000259" key="2">
    <source>
        <dbReference type="Pfam" id="PF26557"/>
    </source>
</evidence>
<accession>A0AAP0PKF5</accession>
<feature type="compositionally biased region" description="Polar residues" evidence="1">
    <location>
        <begin position="137"/>
        <end position="151"/>
    </location>
</feature>
<dbReference type="GO" id="GO:0031625">
    <property type="term" value="F:ubiquitin protein ligase binding"/>
    <property type="evidence" value="ECO:0007669"/>
    <property type="project" value="InterPro"/>
</dbReference>
<dbReference type="Pfam" id="PF26557">
    <property type="entry name" value="Cullin_AB"/>
    <property type="match status" value="1"/>
</dbReference>
<feature type="compositionally biased region" description="Basic and acidic residues" evidence="1">
    <location>
        <begin position="80"/>
        <end position="106"/>
    </location>
</feature>
<reference evidence="3 4" key="1">
    <citation type="submission" date="2024-01" db="EMBL/GenBank/DDBJ databases">
        <title>Genome assemblies of Stephania.</title>
        <authorList>
            <person name="Yang L."/>
        </authorList>
    </citation>
    <scope>NUCLEOTIDE SEQUENCE [LARGE SCALE GENOMIC DNA]</scope>
    <source>
        <strain evidence="3">QJT</strain>
        <tissue evidence="3">Leaf</tissue>
    </source>
</reference>
<dbReference type="Gene3D" id="3.30.230.130">
    <property type="entry name" value="Cullin, Chain C, Domain 2"/>
    <property type="match status" value="1"/>
</dbReference>
<feature type="domain" description="Cullin-like alpha+beta" evidence="2">
    <location>
        <begin position="1"/>
        <end position="66"/>
    </location>
</feature>
<dbReference type="InterPro" id="IPR045093">
    <property type="entry name" value="Cullin"/>
</dbReference>
<feature type="region of interest" description="Disordered" evidence="1">
    <location>
        <begin position="77"/>
        <end position="113"/>
    </location>
</feature>
<dbReference type="GO" id="GO:0006511">
    <property type="term" value="P:ubiquitin-dependent protein catabolic process"/>
    <property type="evidence" value="ECO:0007669"/>
    <property type="project" value="InterPro"/>
</dbReference>
<evidence type="ECO:0000313" key="4">
    <source>
        <dbReference type="Proteomes" id="UP001417504"/>
    </source>
</evidence>
<protein>
    <recommendedName>
        <fullName evidence="2">Cullin-like alpha+beta domain-containing protein</fullName>
    </recommendedName>
</protein>
<evidence type="ECO:0000313" key="3">
    <source>
        <dbReference type="EMBL" id="KAK9144056.1"/>
    </source>
</evidence>
<evidence type="ECO:0000256" key="1">
    <source>
        <dbReference type="SAM" id="MobiDB-lite"/>
    </source>
</evidence>
<comment type="caution">
    <text evidence="3">The sequence shown here is derived from an EMBL/GenBank/DDBJ whole genome shotgun (WGS) entry which is preliminary data.</text>
</comment>
<sequence>MCIHMLFNNADRPSYKEIERGNRDTNLDLKRSLRSLALIKGKNVLRKEPMSKDIGEDDAFFFNDKFTSKFIKLKINTMNARKESSPRSETRQRVEEDRNPKAHEASPAEPLESCPIRFRRTVKFEKEKEKDRDFSQLLATVHTSGERSTTS</sequence>
<dbReference type="AlphaFoldDB" id="A0AAP0PKF5"/>
<name>A0AAP0PKF5_9MAGN</name>
<dbReference type="PANTHER" id="PTHR11932">
    <property type="entry name" value="CULLIN"/>
    <property type="match status" value="1"/>
</dbReference>
<feature type="region of interest" description="Disordered" evidence="1">
    <location>
        <begin position="126"/>
        <end position="151"/>
    </location>
</feature>
<keyword evidence="4" id="KW-1185">Reference proteome</keyword>
<dbReference type="InterPro" id="IPR036317">
    <property type="entry name" value="Cullin_homology_sf"/>
</dbReference>
<organism evidence="3 4">
    <name type="scientific">Stephania japonica</name>
    <dbReference type="NCBI Taxonomy" id="461633"/>
    <lineage>
        <taxon>Eukaryota</taxon>
        <taxon>Viridiplantae</taxon>
        <taxon>Streptophyta</taxon>
        <taxon>Embryophyta</taxon>
        <taxon>Tracheophyta</taxon>
        <taxon>Spermatophyta</taxon>
        <taxon>Magnoliopsida</taxon>
        <taxon>Ranunculales</taxon>
        <taxon>Menispermaceae</taxon>
        <taxon>Menispermoideae</taxon>
        <taxon>Cissampelideae</taxon>
        <taxon>Stephania</taxon>
    </lineage>
</organism>
<gene>
    <name evidence="3" type="ORF">Sjap_003959</name>
</gene>
<dbReference type="SUPFAM" id="SSF75632">
    <property type="entry name" value="Cullin homology domain"/>
    <property type="match status" value="1"/>
</dbReference>
<dbReference type="Proteomes" id="UP001417504">
    <property type="component" value="Unassembled WGS sequence"/>
</dbReference>
<dbReference type="InterPro" id="IPR059120">
    <property type="entry name" value="Cullin-like_AB"/>
</dbReference>
<proteinExistence type="predicted"/>